<gene>
    <name evidence="17" type="ORF">A9255_07545</name>
    <name evidence="18" type="ORF">Xhom_03923</name>
</gene>
<evidence type="ECO:0000256" key="3">
    <source>
        <dbReference type="ARBA" id="ARBA00008273"/>
    </source>
</evidence>
<evidence type="ECO:0000256" key="12">
    <source>
        <dbReference type="ARBA" id="ARBA00049115"/>
    </source>
</evidence>
<evidence type="ECO:0000256" key="7">
    <source>
        <dbReference type="ARBA" id="ARBA00022755"/>
    </source>
</evidence>
<comment type="catalytic activity">
    <reaction evidence="12">
        <text>N(6)-(1,2-dicarboxyethyl)-AMP = fumarate + AMP</text>
        <dbReference type="Rhea" id="RHEA:16853"/>
        <dbReference type="ChEBI" id="CHEBI:29806"/>
        <dbReference type="ChEBI" id="CHEBI:57567"/>
        <dbReference type="ChEBI" id="CHEBI:456215"/>
        <dbReference type="EC" id="4.3.2.2"/>
    </reaction>
    <physiologicalReaction direction="left-to-right" evidence="12">
        <dbReference type="Rhea" id="RHEA:16854"/>
    </physiologicalReaction>
</comment>
<dbReference type="CDD" id="cd01598">
    <property type="entry name" value="PurB"/>
    <property type="match status" value="1"/>
</dbReference>
<dbReference type="InterPro" id="IPR000362">
    <property type="entry name" value="Fumarate_lyase_fam"/>
</dbReference>
<dbReference type="Proteomes" id="UP000225433">
    <property type="component" value="Unassembled WGS sequence"/>
</dbReference>
<comment type="function">
    <text evidence="10">Catalyzes two reactions in de novo purine nucleotide biosynthesis. Catalyzes the breakdown of 5-aminoimidazole- (N-succinylocarboxamide) ribotide (SAICAR or 2-[5-amino-1-(5-phospho-beta-D-ribosyl)imidazole-4-carboxamido]succinate) to 5-aminoimidazole-4-carboxamide ribotide (AICAR or 5-amino-1-(5-phospho-beta-D-ribosyl)imidazole-4-carboxamide) and fumarate, and of adenylosuccinate (ADS or N(6)-(1,2-dicarboxyethyl)-AMP) to adenosine monophosphate (AMP) and fumarate.</text>
</comment>
<evidence type="ECO:0000259" key="16">
    <source>
        <dbReference type="Pfam" id="PF08328"/>
    </source>
</evidence>
<comment type="similarity">
    <text evidence="3 14">Belongs to the lyase 1 family. Adenylosuccinate lyase subfamily.</text>
</comment>
<name>A0A2G0Q1E1_XENHO</name>
<comment type="subunit">
    <text evidence="4">Homotetramer. Residues from neighboring subunits contribute catalytic and substrate-binding residues to each active site.</text>
</comment>
<dbReference type="Gene3D" id="1.10.40.30">
    <property type="entry name" value="Fumarase/aspartase (C-terminal domain)"/>
    <property type="match status" value="1"/>
</dbReference>
<dbReference type="GO" id="GO:0004018">
    <property type="term" value="F:N6-(1,2-dicarboxyethyl)AMP AMP-lyase (fumarate-forming) activity"/>
    <property type="evidence" value="ECO:0007669"/>
    <property type="project" value="UniProtKB-UniRule"/>
</dbReference>
<evidence type="ECO:0000256" key="9">
    <source>
        <dbReference type="ARBA" id="ARBA00024477"/>
    </source>
</evidence>
<evidence type="ECO:0000313" key="18">
    <source>
        <dbReference type="EMBL" id="PHM53040.1"/>
    </source>
</evidence>
<dbReference type="Gene3D" id="1.20.200.10">
    <property type="entry name" value="Fumarase/aspartase (Central domain)"/>
    <property type="match status" value="1"/>
</dbReference>
<evidence type="ECO:0000313" key="20">
    <source>
        <dbReference type="Proteomes" id="UP000225433"/>
    </source>
</evidence>
<dbReference type="KEGG" id="xho:A9255_07545"/>
<reference evidence="17 19" key="1">
    <citation type="submission" date="2016-06" db="EMBL/GenBank/DDBJ databases">
        <title>Bacterial characters and pathogenicity of Xenorhabdus hominickii from an entomopathogenic nematode, Steinernema monticolum.</title>
        <authorList>
            <person name="Park Y."/>
            <person name="Kim Y."/>
        </authorList>
    </citation>
    <scope>NUCLEOTIDE SEQUENCE [LARGE SCALE GENOMIC DNA]</scope>
    <source>
        <strain evidence="17 19">ANU1</strain>
    </source>
</reference>
<dbReference type="InterPro" id="IPR008948">
    <property type="entry name" value="L-Aspartase-like"/>
</dbReference>
<dbReference type="PROSITE" id="PS00163">
    <property type="entry name" value="FUMARATE_LYASES"/>
    <property type="match status" value="1"/>
</dbReference>
<evidence type="ECO:0000256" key="1">
    <source>
        <dbReference type="ARBA" id="ARBA00004706"/>
    </source>
</evidence>
<evidence type="ECO:0000256" key="2">
    <source>
        <dbReference type="ARBA" id="ARBA00004734"/>
    </source>
</evidence>
<dbReference type="GO" id="GO:0006189">
    <property type="term" value="P:'de novo' IMP biosynthetic process"/>
    <property type="evidence" value="ECO:0007669"/>
    <property type="project" value="UniProtKB-UniPathway"/>
</dbReference>
<evidence type="ECO:0000256" key="11">
    <source>
        <dbReference type="ARBA" id="ARBA00030717"/>
    </source>
</evidence>
<proteinExistence type="inferred from homology"/>
<dbReference type="PANTHER" id="PTHR43411">
    <property type="entry name" value="ADENYLOSUCCINATE LYASE"/>
    <property type="match status" value="1"/>
</dbReference>
<feature type="domain" description="Fumarate lyase N-terminal" evidence="15">
    <location>
        <begin position="14"/>
        <end position="312"/>
    </location>
</feature>
<evidence type="ECO:0000256" key="10">
    <source>
        <dbReference type="ARBA" id="ARBA00025012"/>
    </source>
</evidence>
<evidence type="ECO:0000256" key="14">
    <source>
        <dbReference type="RuleBase" id="RU361172"/>
    </source>
</evidence>
<comment type="pathway">
    <text evidence="2 14">Purine metabolism; AMP biosynthesis via de novo pathway; AMP from IMP: step 2/2.</text>
</comment>
<dbReference type="STRING" id="351679.A9255_07545"/>
<keyword evidence="19" id="KW-1185">Reference proteome</keyword>
<dbReference type="GO" id="GO:0044208">
    <property type="term" value="P:'de novo' AMP biosynthetic process"/>
    <property type="evidence" value="ECO:0007669"/>
    <property type="project" value="UniProtKB-UniPathway"/>
</dbReference>
<reference evidence="18 20" key="2">
    <citation type="journal article" date="2017" name="Nat. Microbiol.">
        <title>Natural product diversity associated with the nematode symbionts Photorhabdus and Xenorhabdus.</title>
        <authorList>
            <person name="Tobias N.J."/>
            <person name="Wolff H."/>
            <person name="Djahanschiri B."/>
            <person name="Grundmann F."/>
            <person name="Kronenwerth M."/>
            <person name="Shi Y.M."/>
            <person name="Simonyi S."/>
            <person name="Grun P."/>
            <person name="Shapiro-Ilan D."/>
            <person name="Pidot S.J."/>
            <person name="Stinear T.P."/>
            <person name="Ebersberger I."/>
            <person name="Bode H.B."/>
        </authorList>
    </citation>
    <scope>NUCLEOTIDE SEQUENCE [LARGE SCALE GENOMIC DNA]</scope>
    <source>
        <strain evidence="18 20">DSM 17903</strain>
    </source>
</reference>
<sequence length="456" mass="51917">MELSSLTAVSPIDGRYGDKVSSLRAIFSEFGLLKFRVQVEVRWLQKLAATAEIKEVPAFDTNANAYLDEIIANFNEQDALRIKEIERTTNHDVKAVEYFLKEKVEHIPALHQVSEFIHFACTSEDINNLSHALMLKTAREEVLLPQWRQLINTITRMAHDYRDLPLLSRTHGQPATPSTIGKELANVAYRMERQFRQLEQVDILGKTNGAVGNYNAHLSAYPDIDWHQFSESFVTSLGIQWNPYTTQIEPHDYIAELFDCVARFNTVLLDFNRDIWGYVALNHFKQKTIAGEIGSSTMPHKVNPIDFENSEGNLGLANAVLGHLASKLPVSRWQRDLTDSTVLRNLGVGLGYALIAYQSTMKGLNKLEVNEQHLLDELDHNWEVLAEPIQTVMRRYCIEKPYEKLKELTRGKRVDAEGMKAFIDGLELPETEKERLKSMTPANYIGYAASLVDKLK</sequence>
<dbReference type="InterPro" id="IPR020557">
    <property type="entry name" value="Fumarate_lyase_CS"/>
</dbReference>
<evidence type="ECO:0000259" key="15">
    <source>
        <dbReference type="Pfam" id="PF00206"/>
    </source>
</evidence>
<dbReference type="GO" id="GO:0005829">
    <property type="term" value="C:cytosol"/>
    <property type="evidence" value="ECO:0007669"/>
    <property type="project" value="TreeGrafter"/>
</dbReference>
<protein>
    <recommendedName>
        <fullName evidence="6 13">Adenylosuccinate lyase</fullName>
        <shortName evidence="14">ASL</shortName>
        <ecNumber evidence="5 13">4.3.2.2</ecNumber>
    </recommendedName>
    <alternativeName>
        <fullName evidence="11 14">Adenylosuccinase</fullName>
    </alternativeName>
</protein>
<dbReference type="Pfam" id="PF08328">
    <property type="entry name" value="ASL_C"/>
    <property type="match status" value="1"/>
</dbReference>
<dbReference type="AlphaFoldDB" id="A0A2G0Q1E1"/>
<evidence type="ECO:0000256" key="5">
    <source>
        <dbReference type="ARBA" id="ARBA00012339"/>
    </source>
</evidence>
<dbReference type="UniPathway" id="UPA00074">
    <property type="reaction ID" value="UER00132"/>
</dbReference>
<dbReference type="InterPro" id="IPR022761">
    <property type="entry name" value="Fumarate_lyase_N"/>
</dbReference>
<keyword evidence="8 14" id="KW-0456">Lyase</keyword>
<dbReference type="PANTHER" id="PTHR43411:SF1">
    <property type="entry name" value="ADENYLOSUCCINATE LYASE"/>
    <property type="match status" value="1"/>
</dbReference>
<dbReference type="NCBIfam" id="NF006764">
    <property type="entry name" value="PRK09285.1"/>
    <property type="match status" value="1"/>
</dbReference>
<dbReference type="FunFam" id="1.20.200.10:FF:000004">
    <property type="entry name" value="Adenylosuccinate lyase"/>
    <property type="match status" value="1"/>
</dbReference>
<dbReference type="InterPro" id="IPR047136">
    <property type="entry name" value="PurB_bact"/>
</dbReference>
<comment type="catalytic activity">
    <reaction evidence="9">
        <text>(2S)-2-[5-amino-1-(5-phospho-beta-D-ribosyl)imidazole-4-carboxamido]succinate = 5-amino-1-(5-phospho-beta-D-ribosyl)imidazole-4-carboxamide + fumarate</text>
        <dbReference type="Rhea" id="RHEA:23920"/>
        <dbReference type="ChEBI" id="CHEBI:29806"/>
        <dbReference type="ChEBI" id="CHEBI:58443"/>
        <dbReference type="ChEBI" id="CHEBI:58475"/>
        <dbReference type="EC" id="4.3.2.2"/>
    </reaction>
    <physiologicalReaction direction="left-to-right" evidence="9">
        <dbReference type="Rhea" id="RHEA:23921"/>
    </physiologicalReaction>
</comment>
<dbReference type="PRINTS" id="PR00149">
    <property type="entry name" value="FUMRATELYASE"/>
</dbReference>
<dbReference type="FunFam" id="1.10.40.30:FF:000004">
    <property type="entry name" value="Adenylosuccinate lyase"/>
    <property type="match status" value="1"/>
</dbReference>
<dbReference type="Gene3D" id="1.10.275.10">
    <property type="entry name" value="Fumarase/aspartase (N-terminal domain)"/>
    <property type="match status" value="1"/>
</dbReference>
<organism evidence="18 20">
    <name type="scientific">Xenorhabdus hominickii</name>
    <dbReference type="NCBI Taxonomy" id="351679"/>
    <lineage>
        <taxon>Bacteria</taxon>
        <taxon>Pseudomonadati</taxon>
        <taxon>Pseudomonadota</taxon>
        <taxon>Gammaproteobacteria</taxon>
        <taxon>Enterobacterales</taxon>
        <taxon>Morganellaceae</taxon>
        <taxon>Xenorhabdus</taxon>
    </lineage>
</organism>
<feature type="domain" description="Adenylosuccinate lyase PurB C-terminal" evidence="16">
    <location>
        <begin position="331"/>
        <end position="445"/>
    </location>
</feature>
<dbReference type="UniPathway" id="UPA00075">
    <property type="reaction ID" value="UER00336"/>
</dbReference>
<evidence type="ECO:0000313" key="19">
    <source>
        <dbReference type="Proteomes" id="UP000094600"/>
    </source>
</evidence>
<accession>A0A2G0Q1E1</accession>
<evidence type="ECO:0000256" key="13">
    <source>
        <dbReference type="NCBIfam" id="TIGR00928"/>
    </source>
</evidence>
<dbReference type="InterPro" id="IPR004769">
    <property type="entry name" value="Pur_lyase"/>
</dbReference>
<dbReference type="EMBL" id="CP016176">
    <property type="protein sequence ID" value="AOM40445.1"/>
    <property type="molecule type" value="Genomic_DNA"/>
</dbReference>
<evidence type="ECO:0000313" key="17">
    <source>
        <dbReference type="EMBL" id="AOM40445.1"/>
    </source>
</evidence>
<comment type="pathway">
    <text evidence="1 14">Purine metabolism; IMP biosynthesis via de novo pathway; 5-amino-1-(5-phospho-D-ribosyl)imidazole-4-carboxamide from 5-amino-1-(5-phospho-D-ribosyl)imidazole-4-carboxylate: step 2/2.</text>
</comment>
<dbReference type="OrthoDB" id="9768878at2"/>
<dbReference type="InterPro" id="IPR024083">
    <property type="entry name" value="Fumarase/histidase_N"/>
</dbReference>
<dbReference type="NCBIfam" id="TIGR00928">
    <property type="entry name" value="purB"/>
    <property type="match status" value="1"/>
</dbReference>
<evidence type="ECO:0000256" key="4">
    <source>
        <dbReference type="ARBA" id="ARBA00011668"/>
    </source>
</evidence>
<dbReference type="Pfam" id="PF00206">
    <property type="entry name" value="Lyase_1"/>
    <property type="match status" value="1"/>
</dbReference>
<evidence type="ECO:0000256" key="6">
    <source>
        <dbReference type="ARBA" id="ARBA00017058"/>
    </source>
</evidence>
<dbReference type="RefSeq" id="WP_069316169.1">
    <property type="nucleotide sequence ID" value="NZ_CAWNQJ010000101.1"/>
</dbReference>
<dbReference type="Proteomes" id="UP000094600">
    <property type="component" value="Chromosome"/>
</dbReference>
<evidence type="ECO:0000256" key="8">
    <source>
        <dbReference type="ARBA" id="ARBA00023239"/>
    </source>
</evidence>
<dbReference type="SUPFAM" id="SSF48557">
    <property type="entry name" value="L-aspartase-like"/>
    <property type="match status" value="1"/>
</dbReference>
<keyword evidence="7 14" id="KW-0658">Purine biosynthesis</keyword>
<dbReference type="EC" id="4.3.2.2" evidence="5 13"/>
<dbReference type="EMBL" id="NJAI01000007">
    <property type="protein sequence ID" value="PHM53040.1"/>
    <property type="molecule type" value="Genomic_DNA"/>
</dbReference>
<dbReference type="InterPro" id="IPR013539">
    <property type="entry name" value="PurB_C"/>
</dbReference>
<dbReference type="FunFam" id="1.10.275.10:FF:000003">
    <property type="entry name" value="Adenylosuccinate lyase"/>
    <property type="match status" value="1"/>
</dbReference>